<gene>
    <name evidence="2" type="ORF">Y88_0676</name>
</gene>
<dbReference type="STRING" id="983920.Y88_0676"/>
<protein>
    <submittedName>
        <fullName evidence="2">Beta-lactamase</fullName>
    </submittedName>
</protein>
<dbReference type="InterPro" id="IPR050789">
    <property type="entry name" value="Diverse_Enzym_Activities"/>
</dbReference>
<feature type="domain" description="Beta-lactamase-related" evidence="1">
    <location>
        <begin position="23"/>
        <end position="363"/>
    </location>
</feature>
<dbReference type="OrthoDB" id="5705574at2"/>
<dbReference type="eggNOG" id="COG1680">
    <property type="taxonomic scope" value="Bacteria"/>
</dbReference>
<dbReference type="InterPro" id="IPR012338">
    <property type="entry name" value="Beta-lactam/transpept-like"/>
</dbReference>
<evidence type="ECO:0000313" key="3">
    <source>
        <dbReference type="Proteomes" id="UP000004728"/>
    </source>
</evidence>
<dbReference type="Pfam" id="PF00144">
    <property type="entry name" value="Beta-lactamase"/>
    <property type="match status" value="1"/>
</dbReference>
<sequence>MPISALLLAAALTTPAGVAVRFDRHHAETVVQEGAADRASGRPATAVSPVRIASISKLVVALGVMRLVDGGRLDLDRDVSDYLGWPLRNPAFPDTPITLRLLLSHRSSLTDDAGYVIPLGESLRTRVADPRAWDKAHAPGSNWFHYTNLNFPVVATVMEKATGVRFDLLMQRLVLRPLHLQACYNWSPCTVQDAARAVVLYRANGEIAKDDLHGTLPTCPVEVVPGGSCDLAAYRPGENGALFSPQGGLRISMADLARIGEVLARGGHGFISPHAFAEMVRPYWRFDGTNGLGENGEGDGFFCAYGLAVQTIGLGGKGCHDDLFGDGKVRIGHPGDAYGLKSGLWVDPARGQGLAFFTTAVDDDAPKGHSAFTAREEAMVARALPQPYPRP</sequence>
<dbReference type="InParanoid" id="F1Z9X3"/>
<comment type="caution">
    <text evidence="2">The sequence shown here is derived from an EMBL/GenBank/DDBJ whole genome shotgun (WGS) entry which is preliminary data.</text>
</comment>
<dbReference type="AlphaFoldDB" id="F1Z9X3"/>
<reference evidence="2 3" key="1">
    <citation type="journal article" date="2012" name="J. Bacteriol.">
        <title>Draft Genome Sequence of Novosphingobium nitrogenifigens Y88T.</title>
        <authorList>
            <person name="Strabala T.J."/>
            <person name="Macdonald L."/>
            <person name="Liu V."/>
            <person name="Smit A.M."/>
        </authorList>
    </citation>
    <scope>NUCLEOTIDE SEQUENCE [LARGE SCALE GENOMIC DNA]</scope>
    <source>
        <strain evidence="2 3">DSM 19370</strain>
    </source>
</reference>
<dbReference type="PANTHER" id="PTHR43283:SF3">
    <property type="entry name" value="BETA-LACTAMASE FAMILY PROTEIN (AFU_ORTHOLOGUE AFUA_5G07500)"/>
    <property type="match status" value="1"/>
</dbReference>
<dbReference type="SUPFAM" id="SSF56601">
    <property type="entry name" value="beta-lactamase/transpeptidase-like"/>
    <property type="match status" value="1"/>
</dbReference>
<dbReference type="PANTHER" id="PTHR43283">
    <property type="entry name" value="BETA-LACTAMASE-RELATED"/>
    <property type="match status" value="1"/>
</dbReference>
<dbReference type="EMBL" id="AEWJ01000041">
    <property type="protein sequence ID" value="EGD58619.1"/>
    <property type="molecule type" value="Genomic_DNA"/>
</dbReference>
<evidence type="ECO:0000259" key="1">
    <source>
        <dbReference type="Pfam" id="PF00144"/>
    </source>
</evidence>
<keyword evidence="3" id="KW-1185">Reference proteome</keyword>
<dbReference type="Gene3D" id="3.40.710.10">
    <property type="entry name" value="DD-peptidase/beta-lactamase superfamily"/>
    <property type="match status" value="1"/>
</dbReference>
<dbReference type="HOGENOM" id="CLU_020027_15_0_5"/>
<dbReference type="InterPro" id="IPR001466">
    <property type="entry name" value="Beta-lactam-related"/>
</dbReference>
<dbReference type="RefSeq" id="WP_008066490.1">
    <property type="nucleotide sequence ID" value="NZ_AQWK01000002.1"/>
</dbReference>
<accession>F1Z9X3</accession>
<dbReference type="Proteomes" id="UP000004728">
    <property type="component" value="Unassembled WGS sequence"/>
</dbReference>
<evidence type="ECO:0000313" key="2">
    <source>
        <dbReference type="EMBL" id="EGD58619.1"/>
    </source>
</evidence>
<proteinExistence type="predicted"/>
<organism evidence="2 3">
    <name type="scientific">Novosphingobium nitrogenifigens DSM 19370</name>
    <dbReference type="NCBI Taxonomy" id="983920"/>
    <lineage>
        <taxon>Bacteria</taxon>
        <taxon>Pseudomonadati</taxon>
        <taxon>Pseudomonadota</taxon>
        <taxon>Alphaproteobacteria</taxon>
        <taxon>Sphingomonadales</taxon>
        <taxon>Sphingomonadaceae</taxon>
        <taxon>Novosphingobium</taxon>
    </lineage>
</organism>
<name>F1Z9X3_9SPHN</name>